<dbReference type="PIRSF" id="PIRSF015617">
    <property type="entry name" value="Adensltrnsf_CobA"/>
    <property type="match status" value="1"/>
</dbReference>
<dbReference type="GO" id="GO:0009236">
    <property type="term" value="P:cobalamin biosynthetic process"/>
    <property type="evidence" value="ECO:0007669"/>
    <property type="project" value="InterPro"/>
</dbReference>
<dbReference type="Pfam" id="PF02572">
    <property type="entry name" value="CobA_CobO_BtuR"/>
    <property type="match status" value="1"/>
</dbReference>
<reference evidence="1 2" key="1">
    <citation type="submission" date="2015-06" db="EMBL/GenBank/DDBJ databases">
        <title>Genome sequence of the organohalide-respiring Dehalogenimonas alkenigignens type strain (IP3-3T).</title>
        <authorList>
            <person name="Key T.A."/>
            <person name="Richmond D.P."/>
            <person name="Bowman K.S."/>
            <person name="Cho Y.-J."/>
            <person name="Chun J."/>
            <person name="da Costa M.S."/>
            <person name="Rainey F.A."/>
            <person name="Moe W.M."/>
        </authorList>
    </citation>
    <scope>NUCLEOTIDE SEQUENCE [LARGE SCALE GENOMIC DNA]</scope>
    <source>
        <strain evidence="1 2">IP3-3</strain>
    </source>
</reference>
<dbReference type="SUPFAM" id="SSF52540">
    <property type="entry name" value="P-loop containing nucleoside triphosphate hydrolases"/>
    <property type="match status" value="1"/>
</dbReference>
<dbReference type="AlphaFoldDB" id="A0A0W0GIL4"/>
<dbReference type="PANTHER" id="PTHR46638:SF1">
    <property type="entry name" value="CORRINOID ADENOSYLTRANSFERASE"/>
    <property type="match status" value="1"/>
</dbReference>
<dbReference type="Gene3D" id="3.40.50.300">
    <property type="entry name" value="P-loop containing nucleotide triphosphate hydrolases"/>
    <property type="match status" value="1"/>
</dbReference>
<dbReference type="EC" id="2.5.1.17" evidence="1"/>
<dbReference type="EMBL" id="LFDV01000002">
    <property type="protein sequence ID" value="KTB48369.1"/>
    <property type="molecule type" value="Genomic_DNA"/>
</dbReference>
<dbReference type="Proteomes" id="UP000053947">
    <property type="component" value="Unassembled WGS sequence"/>
</dbReference>
<dbReference type="GO" id="GO:0005524">
    <property type="term" value="F:ATP binding"/>
    <property type="evidence" value="ECO:0007669"/>
    <property type="project" value="InterPro"/>
</dbReference>
<dbReference type="InterPro" id="IPR027417">
    <property type="entry name" value="P-loop_NTPase"/>
</dbReference>
<organism evidence="1 2">
    <name type="scientific">Dehalogenimonas alkenigignens</name>
    <dbReference type="NCBI Taxonomy" id="1217799"/>
    <lineage>
        <taxon>Bacteria</taxon>
        <taxon>Bacillati</taxon>
        <taxon>Chloroflexota</taxon>
        <taxon>Dehalococcoidia</taxon>
        <taxon>Dehalococcoidales</taxon>
        <taxon>Dehalococcoidaceae</taxon>
        <taxon>Dehalogenimonas</taxon>
    </lineage>
</organism>
<dbReference type="GO" id="GO:0008817">
    <property type="term" value="F:corrinoid adenosyltransferase activity"/>
    <property type="evidence" value="ECO:0007669"/>
    <property type="project" value="UniProtKB-EC"/>
</dbReference>
<evidence type="ECO:0000313" key="2">
    <source>
        <dbReference type="Proteomes" id="UP000053947"/>
    </source>
</evidence>
<dbReference type="InterPro" id="IPR003724">
    <property type="entry name" value="CblAdoTrfase_CobA"/>
</dbReference>
<protein>
    <submittedName>
        <fullName evidence="1">Cob(I)yrinic acid a,c-diamide adenosyltransferase</fullName>
        <ecNumber evidence="1">2.5.1.17</ecNumber>
    </submittedName>
</protein>
<sequence>MIQTEPLSQRCRLEKGLVSIFTGHGKGKTSAAIGIAVRAAGHGLRVYMVFMMKANEFFEHGEFTVLKSLPNVHVEAFGYRGWSRKGNITPAHKAEAEKALEDAATAMSSGEYDVIVLDEINHAVSGGLIDLEKVIGMIDKKPECVELILTGRNADPRLVAMADLVSEILMIKHPFNEGIRARKGIDY</sequence>
<proteinExistence type="predicted"/>
<keyword evidence="2" id="KW-1185">Reference proteome</keyword>
<comment type="caution">
    <text evidence="1">The sequence shown here is derived from an EMBL/GenBank/DDBJ whole genome shotgun (WGS) entry which is preliminary data.</text>
</comment>
<dbReference type="STRING" id="1217799.DEALK_12150"/>
<dbReference type="CDD" id="cd00561">
    <property type="entry name" value="CobA_ACA"/>
    <property type="match status" value="1"/>
</dbReference>
<dbReference type="RefSeq" id="WP_240608179.1">
    <property type="nucleotide sequence ID" value="NZ_KQ758903.1"/>
</dbReference>
<gene>
    <name evidence="1" type="ORF">DEALK_12150</name>
</gene>
<keyword evidence="1" id="KW-0808">Transferase</keyword>
<evidence type="ECO:0000313" key="1">
    <source>
        <dbReference type="EMBL" id="KTB48369.1"/>
    </source>
</evidence>
<accession>A0A0W0GIL4</accession>
<name>A0A0W0GIL4_9CHLR</name>
<dbReference type="PANTHER" id="PTHR46638">
    <property type="entry name" value="CORRINOID ADENOSYLTRANSFERASE"/>
    <property type="match status" value="1"/>
</dbReference>